<dbReference type="Proteomes" id="UP000092666">
    <property type="component" value="Unassembled WGS sequence"/>
</dbReference>
<sequence>MAASSSSGRVPQGEVIMDFADGGQYIKNKLEDAVLSLERRRITKEEGAKAQKAMQALDVNKSGGAGVGSDGGAPVKAEDVDFIVAQTGVTKEEAQEALRAEKGDLVKALIKSVQPRKRARSVDGGAEPVASK</sequence>
<dbReference type="OrthoDB" id="285219at2759"/>
<feature type="domain" description="Nascent polypeptide-associated complex subunit alpha-like UBA" evidence="1">
    <location>
        <begin position="75"/>
        <end position="110"/>
    </location>
</feature>
<keyword evidence="3" id="KW-1185">Reference proteome</keyword>
<gene>
    <name evidence="2" type="ORF">I316_02234</name>
</gene>
<name>A0A1B9GXI0_9TREE</name>
<protein>
    <recommendedName>
        <fullName evidence="1">Nascent polypeptide-associated complex subunit alpha-like UBA domain-containing protein</fullName>
    </recommendedName>
</protein>
<accession>A0A1B9GXI0</accession>
<dbReference type="EMBL" id="KI669497">
    <property type="protein sequence ID" value="OCF35744.1"/>
    <property type="molecule type" value="Genomic_DNA"/>
</dbReference>
<evidence type="ECO:0000313" key="3">
    <source>
        <dbReference type="Proteomes" id="UP000092666"/>
    </source>
</evidence>
<proteinExistence type="predicted"/>
<evidence type="ECO:0000259" key="1">
    <source>
        <dbReference type="Pfam" id="PF19026"/>
    </source>
</evidence>
<dbReference type="Pfam" id="PF19026">
    <property type="entry name" value="UBA_HYPK"/>
    <property type="match status" value="1"/>
</dbReference>
<evidence type="ECO:0000313" key="2">
    <source>
        <dbReference type="EMBL" id="OCF35744.1"/>
    </source>
</evidence>
<reference evidence="2 3" key="1">
    <citation type="submission" date="2013-07" db="EMBL/GenBank/DDBJ databases">
        <title>The Genome Sequence of Cryptococcus heveanensis BCC8398.</title>
        <authorList>
            <consortium name="The Broad Institute Genome Sequencing Platform"/>
            <person name="Cuomo C."/>
            <person name="Litvintseva A."/>
            <person name="Chen Y."/>
            <person name="Heitman J."/>
            <person name="Sun S."/>
            <person name="Springer D."/>
            <person name="Dromer F."/>
            <person name="Young S.K."/>
            <person name="Zeng Q."/>
            <person name="Gargeya S."/>
            <person name="Fitzgerald M."/>
            <person name="Abouelleil A."/>
            <person name="Alvarado L."/>
            <person name="Berlin A.M."/>
            <person name="Chapman S.B."/>
            <person name="Dewar J."/>
            <person name="Goldberg J."/>
            <person name="Griggs A."/>
            <person name="Gujja S."/>
            <person name="Hansen M."/>
            <person name="Howarth C."/>
            <person name="Imamovic A."/>
            <person name="Larimer J."/>
            <person name="McCowan C."/>
            <person name="Murphy C."/>
            <person name="Pearson M."/>
            <person name="Priest M."/>
            <person name="Roberts A."/>
            <person name="Saif S."/>
            <person name="Shea T."/>
            <person name="Sykes S."/>
            <person name="Wortman J."/>
            <person name="Nusbaum C."/>
            <person name="Birren B."/>
        </authorList>
    </citation>
    <scope>NUCLEOTIDE SEQUENCE [LARGE SCALE GENOMIC DNA]</scope>
    <source>
        <strain evidence="2 3">BCC8398</strain>
    </source>
</reference>
<reference evidence="3" key="2">
    <citation type="submission" date="2013-12" db="EMBL/GenBank/DDBJ databases">
        <title>Evolution of pathogenesis and genome organization in the Tremellales.</title>
        <authorList>
            <person name="Cuomo C."/>
            <person name="Litvintseva A."/>
            <person name="Heitman J."/>
            <person name="Chen Y."/>
            <person name="Sun S."/>
            <person name="Springer D."/>
            <person name="Dromer F."/>
            <person name="Young S."/>
            <person name="Zeng Q."/>
            <person name="Chapman S."/>
            <person name="Gujja S."/>
            <person name="Saif S."/>
            <person name="Birren B."/>
        </authorList>
    </citation>
    <scope>NUCLEOTIDE SEQUENCE [LARGE SCALE GENOMIC DNA]</scope>
    <source>
        <strain evidence="3">BCC8398</strain>
    </source>
</reference>
<dbReference type="CDD" id="cd14278">
    <property type="entry name" value="UBA_NAC_like"/>
    <property type="match status" value="1"/>
</dbReference>
<dbReference type="AlphaFoldDB" id="A0A1B9GXI0"/>
<organism evidence="2 3">
    <name type="scientific">Kwoniella heveanensis BCC8398</name>
    <dbReference type="NCBI Taxonomy" id="1296120"/>
    <lineage>
        <taxon>Eukaryota</taxon>
        <taxon>Fungi</taxon>
        <taxon>Dikarya</taxon>
        <taxon>Basidiomycota</taxon>
        <taxon>Agaricomycotina</taxon>
        <taxon>Tremellomycetes</taxon>
        <taxon>Tremellales</taxon>
        <taxon>Cryptococcaceae</taxon>
        <taxon>Kwoniella</taxon>
    </lineage>
</organism>
<dbReference type="InterPro" id="IPR044034">
    <property type="entry name" value="NAC-like_UBA"/>
</dbReference>
<dbReference type="Gene3D" id="1.10.8.10">
    <property type="entry name" value="DNA helicase RuvA subunit, C-terminal domain"/>
    <property type="match status" value="1"/>
</dbReference>